<comment type="caution">
    <text evidence="2">The sequence shown here is derived from an EMBL/GenBank/DDBJ whole genome shotgun (WGS) entry which is preliminary data.</text>
</comment>
<dbReference type="AlphaFoldDB" id="E6LMS9"/>
<accession>E6LMS9</accession>
<reference evidence="2 3" key="1">
    <citation type="submission" date="2010-12" db="EMBL/GenBank/DDBJ databases">
        <authorList>
            <person name="Muzny D."/>
            <person name="Qin X."/>
            <person name="Deng J."/>
            <person name="Jiang H."/>
            <person name="Liu Y."/>
            <person name="Qu J."/>
            <person name="Song X.-Z."/>
            <person name="Zhang L."/>
            <person name="Thornton R."/>
            <person name="Coyle M."/>
            <person name="Francisco L."/>
            <person name="Jackson L."/>
            <person name="Javaid M."/>
            <person name="Korchina V."/>
            <person name="Kovar C."/>
            <person name="Mata R."/>
            <person name="Mathew T."/>
            <person name="Ngo R."/>
            <person name="Nguyen L."/>
            <person name="Nguyen N."/>
            <person name="Okwuonu G."/>
            <person name="Ongeri F."/>
            <person name="Pham C."/>
            <person name="Simmons D."/>
            <person name="Wilczek-Boney K."/>
            <person name="Hale W."/>
            <person name="Jakkamsetti A."/>
            <person name="Pham P."/>
            <person name="Ruth R."/>
            <person name="San Lucas F."/>
            <person name="Warren J."/>
            <person name="Zhang J."/>
            <person name="Zhao Z."/>
            <person name="Zhou C."/>
            <person name="Zhu D."/>
            <person name="Lee S."/>
            <person name="Bess C."/>
            <person name="Blankenburg K."/>
            <person name="Forbes L."/>
            <person name="Fu Q."/>
            <person name="Gubbala S."/>
            <person name="Hirani K."/>
            <person name="Jayaseelan J.C."/>
            <person name="Lara F."/>
            <person name="Munidasa M."/>
            <person name="Palculict T."/>
            <person name="Patil S."/>
            <person name="Pu L.-L."/>
            <person name="Saada N."/>
            <person name="Tang L."/>
            <person name="Weissenberger G."/>
            <person name="Zhu Y."/>
            <person name="Hemphill L."/>
            <person name="Shang Y."/>
            <person name="Youmans B."/>
            <person name="Ayvaz T."/>
            <person name="Ross M."/>
            <person name="Santibanez J."/>
            <person name="Aqrawi P."/>
            <person name="Gross S."/>
            <person name="Joshi V."/>
            <person name="Fowler G."/>
            <person name="Nazareth L."/>
            <person name="Reid J."/>
            <person name="Worley K."/>
            <person name="Petrosino J."/>
            <person name="Highlander S."/>
            <person name="Gibbs R."/>
        </authorList>
    </citation>
    <scope>NUCLEOTIDE SEQUENCE [LARGE SCALE GENOMIC DNA]</scope>
    <source>
        <strain evidence="2 3">DSM 3986</strain>
    </source>
</reference>
<dbReference type="Pfam" id="PF06695">
    <property type="entry name" value="Sm_multidrug_ex"/>
    <property type="match status" value="1"/>
</dbReference>
<dbReference type="RefSeq" id="WP_008751031.1">
    <property type="nucleotide sequence ID" value="NZ_GL622296.1"/>
</dbReference>
<dbReference type="InterPro" id="IPR009577">
    <property type="entry name" value="Sm_multidrug_ex"/>
</dbReference>
<dbReference type="PANTHER" id="PTHR36007:SF2">
    <property type="entry name" value="TRANSPORT PROTEIN-RELATED"/>
    <property type="match status" value="1"/>
</dbReference>
<evidence type="ECO:0000313" key="2">
    <source>
        <dbReference type="EMBL" id="EFU76888.1"/>
    </source>
</evidence>
<gene>
    <name evidence="2" type="ORF">HMPREF0381_1264</name>
</gene>
<sequence length="172" mass="18696">MAEKLAKSLIGMMSGLLSLSFGKQLIVFIISMLPILELRGGLIAASLLKLPPLESYIIAIVGNVIPVPFILLLINKILKAMEKSKFKLFNGIYLFVHKKIMKNKGSIEKYGFLGLVIFVGIPLPGTGAWTGAVIAAFLEMDRKKAFIAILLGMLMASIIMMLISFGLISKVA</sequence>
<dbReference type="Proteomes" id="UP000003434">
    <property type="component" value="Unassembled WGS sequence"/>
</dbReference>
<feature type="transmembrane region" description="Helical" evidence="1">
    <location>
        <begin position="12"/>
        <end position="36"/>
    </location>
</feature>
<keyword evidence="1" id="KW-1133">Transmembrane helix</keyword>
<protein>
    <submittedName>
        <fullName evidence="2">Putative small multi-drug export protein</fullName>
    </submittedName>
</protein>
<proteinExistence type="predicted"/>
<feature type="transmembrane region" description="Helical" evidence="1">
    <location>
        <begin position="110"/>
        <end position="138"/>
    </location>
</feature>
<dbReference type="HOGENOM" id="CLU_075669_1_0_9"/>
<keyword evidence="1" id="KW-0812">Transmembrane</keyword>
<feature type="transmembrane region" description="Helical" evidence="1">
    <location>
        <begin position="144"/>
        <end position="168"/>
    </location>
</feature>
<evidence type="ECO:0000313" key="3">
    <source>
        <dbReference type="Proteomes" id="UP000003434"/>
    </source>
</evidence>
<dbReference type="EMBL" id="AEPW01000050">
    <property type="protein sequence ID" value="EFU76888.1"/>
    <property type="molecule type" value="Genomic_DNA"/>
</dbReference>
<evidence type="ECO:0000256" key="1">
    <source>
        <dbReference type="SAM" id="Phobius"/>
    </source>
</evidence>
<organism evidence="2 3">
    <name type="scientific">Lachnoanaerobaculum saburreum DSM 3986</name>
    <dbReference type="NCBI Taxonomy" id="887325"/>
    <lineage>
        <taxon>Bacteria</taxon>
        <taxon>Bacillati</taxon>
        <taxon>Bacillota</taxon>
        <taxon>Clostridia</taxon>
        <taxon>Lachnospirales</taxon>
        <taxon>Lachnospiraceae</taxon>
        <taxon>Lachnoanaerobaculum</taxon>
    </lineage>
</organism>
<dbReference type="eggNOG" id="COG2426">
    <property type="taxonomic scope" value="Bacteria"/>
</dbReference>
<feature type="transmembrane region" description="Helical" evidence="1">
    <location>
        <begin position="56"/>
        <end position="78"/>
    </location>
</feature>
<dbReference type="PANTHER" id="PTHR36007">
    <property type="entry name" value="TRANSPORT PROTEIN-RELATED"/>
    <property type="match status" value="1"/>
</dbReference>
<keyword evidence="1" id="KW-0472">Membrane</keyword>
<name>E6LMS9_9FIRM</name>